<evidence type="ECO:0000313" key="3">
    <source>
        <dbReference type="Proteomes" id="UP001238088"/>
    </source>
</evidence>
<feature type="domain" description="Aminoglycoside phosphotransferase" evidence="1">
    <location>
        <begin position="25"/>
        <end position="137"/>
    </location>
</feature>
<proteinExistence type="predicted"/>
<keyword evidence="2" id="KW-0067">ATP-binding</keyword>
<dbReference type="GO" id="GO:0016301">
    <property type="term" value="F:kinase activity"/>
    <property type="evidence" value="ECO:0007669"/>
    <property type="project" value="UniProtKB-KW"/>
</dbReference>
<reference evidence="2 3" key="1">
    <citation type="submission" date="2023-07" db="EMBL/GenBank/DDBJ databases">
        <title>Genomic Encyclopedia of Type Strains, Phase IV (KMG-IV): sequencing the most valuable type-strain genomes for metagenomic binning, comparative biology and taxonomic classification.</title>
        <authorList>
            <person name="Goeker M."/>
        </authorList>
    </citation>
    <scope>NUCLEOTIDE SEQUENCE [LARGE SCALE GENOMIC DNA]</scope>
    <source>
        <strain evidence="2 3">DSM 23494</strain>
    </source>
</reference>
<dbReference type="GO" id="GO:0005524">
    <property type="term" value="F:ATP binding"/>
    <property type="evidence" value="ECO:0007669"/>
    <property type="project" value="UniProtKB-KW"/>
</dbReference>
<dbReference type="EMBL" id="JAUSUB010000001">
    <property type="protein sequence ID" value="MDQ0268554.1"/>
    <property type="molecule type" value="Genomic_DNA"/>
</dbReference>
<dbReference type="InterPro" id="IPR002575">
    <property type="entry name" value="Aminoglycoside_PTrfase"/>
</dbReference>
<name>A0ABU0ABC4_9BACI</name>
<dbReference type="SUPFAM" id="SSF56112">
    <property type="entry name" value="Protein kinase-like (PK-like)"/>
    <property type="match status" value="1"/>
</dbReference>
<organism evidence="2 3">
    <name type="scientific">Cytobacillus purgationiresistens</name>
    <dbReference type="NCBI Taxonomy" id="863449"/>
    <lineage>
        <taxon>Bacteria</taxon>
        <taxon>Bacillati</taxon>
        <taxon>Bacillota</taxon>
        <taxon>Bacilli</taxon>
        <taxon>Bacillales</taxon>
        <taxon>Bacillaceae</taxon>
        <taxon>Cytobacillus</taxon>
    </lineage>
</organism>
<dbReference type="Proteomes" id="UP001238088">
    <property type="component" value="Unassembled WGS sequence"/>
</dbReference>
<dbReference type="RefSeq" id="WP_307471392.1">
    <property type="nucleotide sequence ID" value="NZ_JAUSUB010000001.1"/>
</dbReference>
<sequence length="156" mass="18185">MDFKIKRILQLNYNLTPDKIISQQDGWAALAYKITSKKGSFFLKVYEKKRSSTKDLTDAIDKYVPVLLEIIGNDALAERMPRPLLTIENTYKWEDESAYYILYQYIDGETIGNQKLRQSEIAQYAETIAKLHQIKDVKNSHRLVEETFEISFALEP</sequence>
<evidence type="ECO:0000313" key="2">
    <source>
        <dbReference type="EMBL" id="MDQ0268554.1"/>
    </source>
</evidence>
<gene>
    <name evidence="2" type="ORF">J2S17_000423</name>
</gene>
<keyword evidence="2" id="KW-0547">Nucleotide-binding</keyword>
<comment type="caution">
    <text evidence="2">The sequence shown here is derived from an EMBL/GenBank/DDBJ whole genome shotgun (WGS) entry which is preliminary data.</text>
</comment>
<protein>
    <submittedName>
        <fullName evidence="2">Ser/Thr protein kinase RdoA (MazF antagonist)</fullName>
    </submittedName>
</protein>
<keyword evidence="3" id="KW-1185">Reference proteome</keyword>
<accession>A0ABU0ABC4</accession>
<keyword evidence="2" id="KW-0808">Transferase</keyword>
<dbReference type="Gene3D" id="3.30.200.20">
    <property type="entry name" value="Phosphorylase Kinase, domain 1"/>
    <property type="match status" value="1"/>
</dbReference>
<dbReference type="Pfam" id="PF01636">
    <property type="entry name" value="APH"/>
    <property type="match status" value="1"/>
</dbReference>
<evidence type="ECO:0000259" key="1">
    <source>
        <dbReference type="Pfam" id="PF01636"/>
    </source>
</evidence>
<keyword evidence="2" id="KW-0418">Kinase</keyword>
<dbReference type="InterPro" id="IPR011009">
    <property type="entry name" value="Kinase-like_dom_sf"/>
</dbReference>